<dbReference type="AlphaFoldDB" id="A0AAN4VYT4"/>
<name>A0AAN4VYT4_9BACT</name>
<sequence>MKHQFKTNINCGGCIDKVSPAMNAHFSKEEWSVDTSHQDKILSVETNKSQEEVMEIVRTAGFQISPLKKNLLSKLFG</sequence>
<dbReference type="Proteomes" id="UP001310022">
    <property type="component" value="Unassembled WGS sequence"/>
</dbReference>
<dbReference type="RefSeq" id="WP_053405267.1">
    <property type="nucleotide sequence ID" value="NZ_BQKE01000001.1"/>
</dbReference>
<proteinExistence type="predicted"/>
<reference evidence="1 2" key="1">
    <citation type="submission" date="2021-12" db="EMBL/GenBank/DDBJ databases">
        <title>Genome sequencing of bacteria with rrn-lacking chromosome and rrn-plasmid.</title>
        <authorList>
            <person name="Anda M."/>
            <person name="Iwasaki W."/>
        </authorList>
    </citation>
    <scope>NUCLEOTIDE SEQUENCE [LARGE SCALE GENOMIC DNA]</scope>
    <source>
        <strain evidence="1 2">NBRC 15940</strain>
    </source>
</reference>
<keyword evidence="2" id="KW-1185">Reference proteome</keyword>
<comment type="caution">
    <text evidence="1">The sequence shown here is derived from an EMBL/GenBank/DDBJ whole genome shotgun (WGS) entry which is preliminary data.</text>
</comment>
<evidence type="ECO:0000313" key="2">
    <source>
        <dbReference type="Proteomes" id="UP001310022"/>
    </source>
</evidence>
<protein>
    <recommendedName>
        <fullName evidence="3">HMA domain-containing protein</fullName>
    </recommendedName>
</protein>
<dbReference type="EMBL" id="BQKE01000001">
    <property type="protein sequence ID" value="GJM61247.1"/>
    <property type="molecule type" value="Genomic_DNA"/>
</dbReference>
<organism evidence="1 2">
    <name type="scientific">Persicobacter diffluens</name>
    <dbReference type="NCBI Taxonomy" id="981"/>
    <lineage>
        <taxon>Bacteria</taxon>
        <taxon>Pseudomonadati</taxon>
        <taxon>Bacteroidota</taxon>
        <taxon>Cytophagia</taxon>
        <taxon>Cytophagales</taxon>
        <taxon>Persicobacteraceae</taxon>
        <taxon>Persicobacter</taxon>
    </lineage>
</organism>
<accession>A0AAN4VYT4</accession>
<dbReference type="SUPFAM" id="SSF55008">
    <property type="entry name" value="HMA, heavy metal-associated domain"/>
    <property type="match status" value="1"/>
</dbReference>
<dbReference type="InterPro" id="IPR036163">
    <property type="entry name" value="HMA_dom_sf"/>
</dbReference>
<gene>
    <name evidence="1" type="ORF">PEDI_17990</name>
</gene>
<dbReference type="GO" id="GO:0046872">
    <property type="term" value="F:metal ion binding"/>
    <property type="evidence" value="ECO:0007669"/>
    <property type="project" value="InterPro"/>
</dbReference>
<evidence type="ECO:0008006" key="3">
    <source>
        <dbReference type="Google" id="ProtNLM"/>
    </source>
</evidence>
<evidence type="ECO:0000313" key="1">
    <source>
        <dbReference type="EMBL" id="GJM61247.1"/>
    </source>
</evidence>
<dbReference type="Gene3D" id="3.30.70.100">
    <property type="match status" value="1"/>
</dbReference>